<comment type="caution">
    <text evidence="1">The sequence shown here is derived from an EMBL/GenBank/DDBJ whole genome shotgun (WGS) entry which is preliminary data.</text>
</comment>
<dbReference type="EMBL" id="AMGX01000006">
    <property type="protein sequence ID" value="EXJ72305.1"/>
    <property type="molecule type" value="Genomic_DNA"/>
</dbReference>
<dbReference type="Proteomes" id="UP000019471">
    <property type="component" value="Unassembled WGS sequence"/>
</dbReference>
<feature type="non-terminal residue" evidence="1">
    <location>
        <position position="1"/>
    </location>
</feature>
<accession>W9X4Q4</accession>
<gene>
    <name evidence="1" type="ORF">A1O5_04809</name>
</gene>
<keyword evidence="2" id="KW-1185">Reference proteome</keyword>
<sequence>RRISWRLATSIRHHPRGRRLLLIHPLANAGPVEKRDAPGGPWYSEMAIPVNVQEYFHHKW</sequence>
<dbReference type="GeneID" id="19189530"/>
<evidence type="ECO:0000313" key="2">
    <source>
        <dbReference type="Proteomes" id="UP000019471"/>
    </source>
</evidence>
<organism evidence="1 2">
    <name type="scientific">Cladophialophora psammophila CBS 110553</name>
    <dbReference type="NCBI Taxonomy" id="1182543"/>
    <lineage>
        <taxon>Eukaryota</taxon>
        <taxon>Fungi</taxon>
        <taxon>Dikarya</taxon>
        <taxon>Ascomycota</taxon>
        <taxon>Pezizomycotina</taxon>
        <taxon>Eurotiomycetes</taxon>
        <taxon>Chaetothyriomycetidae</taxon>
        <taxon>Chaetothyriales</taxon>
        <taxon>Herpotrichiellaceae</taxon>
        <taxon>Cladophialophora</taxon>
    </lineage>
</organism>
<evidence type="ECO:0000313" key="1">
    <source>
        <dbReference type="EMBL" id="EXJ72305.1"/>
    </source>
</evidence>
<reference evidence="1 2" key="1">
    <citation type="submission" date="2013-03" db="EMBL/GenBank/DDBJ databases">
        <title>The Genome Sequence of Cladophialophora psammophila CBS 110553.</title>
        <authorList>
            <consortium name="The Broad Institute Genomics Platform"/>
            <person name="Cuomo C."/>
            <person name="de Hoog S."/>
            <person name="Gorbushina A."/>
            <person name="Walker B."/>
            <person name="Young S.K."/>
            <person name="Zeng Q."/>
            <person name="Gargeya S."/>
            <person name="Fitzgerald M."/>
            <person name="Haas B."/>
            <person name="Abouelleil A."/>
            <person name="Allen A.W."/>
            <person name="Alvarado L."/>
            <person name="Arachchi H.M."/>
            <person name="Berlin A.M."/>
            <person name="Chapman S.B."/>
            <person name="Gainer-Dewar J."/>
            <person name="Goldberg J."/>
            <person name="Griggs A."/>
            <person name="Gujja S."/>
            <person name="Hansen M."/>
            <person name="Howarth C."/>
            <person name="Imamovic A."/>
            <person name="Ireland A."/>
            <person name="Larimer J."/>
            <person name="McCowan C."/>
            <person name="Murphy C."/>
            <person name="Pearson M."/>
            <person name="Poon T.W."/>
            <person name="Priest M."/>
            <person name="Roberts A."/>
            <person name="Saif S."/>
            <person name="Shea T."/>
            <person name="Sisk P."/>
            <person name="Sykes S."/>
            <person name="Wortman J."/>
            <person name="Nusbaum C."/>
            <person name="Birren B."/>
        </authorList>
    </citation>
    <scope>NUCLEOTIDE SEQUENCE [LARGE SCALE GENOMIC DNA]</scope>
    <source>
        <strain evidence="1 2">CBS 110553</strain>
    </source>
</reference>
<dbReference type="AlphaFoldDB" id="W9X4Q4"/>
<protein>
    <submittedName>
        <fullName evidence="1">Uncharacterized protein</fullName>
    </submittedName>
</protein>
<proteinExistence type="predicted"/>
<name>W9X4Q4_9EURO</name>
<dbReference type="RefSeq" id="XP_007743603.1">
    <property type="nucleotide sequence ID" value="XM_007745413.1"/>
</dbReference>
<dbReference type="HOGENOM" id="CLU_2947995_0_0_1"/>